<reference evidence="2 3" key="1">
    <citation type="submission" date="2021-03" db="EMBL/GenBank/DDBJ databases">
        <title>Fibrella sp. HMF5036 genome sequencing and assembly.</title>
        <authorList>
            <person name="Kang H."/>
            <person name="Kim H."/>
            <person name="Bae S."/>
            <person name="Joh K."/>
        </authorList>
    </citation>
    <scope>NUCLEOTIDE SEQUENCE [LARGE SCALE GENOMIC DNA]</scope>
    <source>
        <strain evidence="2 3">HMF5036</strain>
    </source>
</reference>
<name>A0A939G8Y4_9BACT</name>
<evidence type="ECO:0000313" key="2">
    <source>
        <dbReference type="EMBL" id="MBO0934632.1"/>
    </source>
</evidence>
<dbReference type="RefSeq" id="WP_207338597.1">
    <property type="nucleotide sequence ID" value="NZ_JAFMYU010000034.1"/>
</dbReference>
<organism evidence="2 3">
    <name type="scientific">Fibrella aquatilis</name>
    <dbReference type="NCBI Taxonomy" id="2817059"/>
    <lineage>
        <taxon>Bacteria</taxon>
        <taxon>Pseudomonadati</taxon>
        <taxon>Bacteroidota</taxon>
        <taxon>Cytophagia</taxon>
        <taxon>Cytophagales</taxon>
        <taxon>Spirosomataceae</taxon>
        <taxon>Fibrella</taxon>
    </lineage>
</organism>
<dbReference type="Proteomes" id="UP000664795">
    <property type="component" value="Unassembled WGS sequence"/>
</dbReference>
<evidence type="ECO:0000313" key="3">
    <source>
        <dbReference type="Proteomes" id="UP000664795"/>
    </source>
</evidence>
<dbReference type="EMBL" id="JAFMYU010000034">
    <property type="protein sequence ID" value="MBO0934632.1"/>
    <property type="molecule type" value="Genomic_DNA"/>
</dbReference>
<accession>A0A939G8Y4</accession>
<evidence type="ECO:0000256" key="1">
    <source>
        <dbReference type="SAM" id="MobiDB-lite"/>
    </source>
</evidence>
<gene>
    <name evidence="2" type="ORF">J2I48_26725</name>
</gene>
<dbReference type="AlphaFoldDB" id="A0A939G8Y4"/>
<keyword evidence="3" id="KW-1185">Reference proteome</keyword>
<proteinExistence type="predicted"/>
<comment type="caution">
    <text evidence="2">The sequence shown here is derived from an EMBL/GenBank/DDBJ whole genome shotgun (WGS) entry which is preliminary data.</text>
</comment>
<dbReference type="Pfam" id="PF05960">
    <property type="entry name" value="DUF885"/>
    <property type="match status" value="1"/>
</dbReference>
<feature type="region of interest" description="Disordered" evidence="1">
    <location>
        <begin position="1"/>
        <end position="27"/>
    </location>
</feature>
<protein>
    <submittedName>
        <fullName evidence="2">DUF885 domain-containing protein</fullName>
    </submittedName>
</protein>
<sequence>MQNTVAVGGGSEQWSEGVASRSRPERRTALNCARGDRTISNPLKLIQGCVTPSAVEGGPAFRPRARSHSKPILVATACCLLFLAACQTKPKATSAYETLRDRYLAAYYAGNPETAVYLGKHEFDGKLDIPTPAHWQQQRAELAHFDSAFARLYTAQLAVDEQIDFRLMQAHVQSEINDIDSIRVAEDPLTYSVDFSSYVERTFGTPVGRMKSVTEKAQLVPDWVAAVLENIGPHPAREHVLVAIDAQNGTADYLLGEVQAAFATTGTPEQQADLKAATKQAAEALRGLANHLQKTVLPQATGSFAIGPGNFRRMLLHNEHLAANPDSLLTVGLTNLRREQTEFARAARVIDPTKTPIQVFRQMQQEHPTADKLVASTNAHCEAIRQFLVDKKIVSIPSEVRATVTKTPEFMVGATAAMNTPGPFEDKAAAQAYYYVTLPKKAWSAAQQTEWLTQFNRYVAEVISIHEAYPGHYVQFLHLNASPVSEVRKVFGSYAFVEGWAHYTEQMMLEEGFGNTDPKTAAKYKMAQLSESLLRYCRLVSAINLHTHGWTVAQATKFMQDNCYYEEKPAYEEALRGTYDPGYLSYSLGKLQLLALRDEYKKQMGKSFSLMAFHNQVLGQGALPVVALRRALMAQPE</sequence>
<dbReference type="PANTHER" id="PTHR33361">
    <property type="entry name" value="GLR0591 PROTEIN"/>
    <property type="match status" value="1"/>
</dbReference>
<dbReference type="InterPro" id="IPR010281">
    <property type="entry name" value="DUF885"/>
</dbReference>
<dbReference type="PANTHER" id="PTHR33361:SF15">
    <property type="entry name" value="DUF885 FAMILY LIPOPROTEIN"/>
    <property type="match status" value="1"/>
</dbReference>